<dbReference type="PROSITE" id="PS50111">
    <property type="entry name" value="CHEMOTAXIS_TRANSDUC_2"/>
    <property type="match status" value="1"/>
</dbReference>
<dbReference type="AlphaFoldDB" id="A0A6A8AIY7"/>
<dbReference type="Gene3D" id="1.10.287.950">
    <property type="entry name" value="Methyl-accepting chemotaxis protein"/>
    <property type="match status" value="1"/>
</dbReference>
<feature type="domain" description="HAMP" evidence="7">
    <location>
        <begin position="290"/>
        <end position="342"/>
    </location>
</feature>
<comment type="caution">
    <text evidence="8">The sequence shown here is derived from an EMBL/GenBank/DDBJ whole genome shotgun (WGS) entry which is preliminary data.</text>
</comment>
<gene>
    <name evidence="8" type="ORF">GAO09_27050</name>
</gene>
<dbReference type="SUPFAM" id="SSF58104">
    <property type="entry name" value="Methyl-accepting chemotaxis protein (MCP) signaling domain"/>
    <property type="match status" value="1"/>
</dbReference>
<dbReference type="GO" id="GO:0007165">
    <property type="term" value="P:signal transduction"/>
    <property type="evidence" value="ECO:0007669"/>
    <property type="project" value="UniProtKB-KW"/>
</dbReference>
<dbReference type="GO" id="GO:0016020">
    <property type="term" value="C:membrane"/>
    <property type="evidence" value="ECO:0007669"/>
    <property type="project" value="UniProtKB-SubCell"/>
</dbReference>
<feature type="domain" description="Methyl-accepting transducer" evidence="6">
    <location>
        <begin position="347"/>
        <end position="576"/>
    </location>
</feature>
<organism evidence="8 9">
    <name type="scientific">Endobacterium cereale</name>
    <dbReference type="NCBI Taxonomy" id="2663029"/>
    <lineage>
        <taxon>Bacteria</taxon>
        <taxon>Pseudomonadati</taxon>
        <taxon>Pseudomonadota</taxon>
        <taxon>Alphaproteobacteria</taxon>
        <taxon>Hyphomicrobiales</taxon>
        <taxon>Rhizobiaceae</taxon>
        <taxon>Endobacterium</taxon>
    </lineage>
</organism>
<dbReference type="SMART" id="SM00283">
    <property type="entry name" value="MA"/>
    <property type="match status" value="1"/>
</dbReference>
<name>A0A6A8AIY7_9HYPH</name>
<keyword evidence="4" id="KW-0807">Transducer</keyword>
<reference evidence="8 9" key="1">
    <citation type="submission" date="2019-11" db="EMBL/GenBank/DDBJ databases">
        <title>Genome analysis of Rhizobacterium cereale a novel genus and species isolated from maize roots in North Spain.</title>
        <authorList>
            <person name="Menendez E."/>
            <person name="Flores-Felix J.D."/>
            <person name="Ramirez-Bahena M.-H."/>
            <person name="Igual J.M."/>
            <person name="Garcia-Fraile P."/>
            <person name="Peix A."/>
            <person name="Velazquez E."/>
        </authorList>
    </citation>
    <scope>NUCLEOTIDE SEQUENCE [LARGE SCALE GENOMIC DNA]</scope>
    <source>
        <strain evidence="8 9">RZME27</strain>
    </source>
</reference>
<dbReference type="InterPro" id="IPR004089">
    <property type="entry name" value="MCPsignal_dom"/>
</dbReference>
<dbReference type="Pfam" id="PF12729">
    <property type="entry name" value="4HB_MCP_1"/>
    <property type="match status" value="1"/>
</dbReference>
<dbReference type="SUPFAM" id="SSF158472">
    <property type="entry name" value="HAMP domain-like"/>
    <property type="match status" value="1"/>
</dbReference>
<sequence length="637" mass="67448">MFRSLKIKLLLPILFGSVVLVAILQGGLAMRSVNQMDTQADNLGRRMEQSVAMANMDRLLADVRRLVLMALSGSNAGEQKKWLGQLQEKTQERAAAFTAFGAQITEPAAKAKFDDLQRVVGEYDAMGSKFIELISTSRVYEAKTLIAQMVPKGGEAGTILTQMIEENNALGNADRQAANAAAQFASMSTMAGIVLAVLVAVAAAALSVFRIARPIDNITKAMNVLASGDTQAPIPHAGRHDEVGEMAAAVAVFRNNAIEREQLEREAEANRSMSESERIAREEQKAQEAADVAFAVDGLGHGLKSLAGGDMTYRLAQPFAGQLDQLRVNFNESVSGLQHALRAVGENARMIDAGANEIRSAADNLSKRTEQQASSVEETAAALEQVTTAVKDSALRAGEAGALVDHTRADAERSGEIVKQAVTAMEAIEKSSNEIGNIIGVIDEIAFQTNLLALNAGVEAARAGDAGKGFAVVAQEVRELAQRSANAAREIKALISTSGAKVRDGVKLVDQTGEALETIVANVQRINGNVASIVTSTREQSNGLTEINTSVNHMDQGTQQNAAMVEETTAASYRLASQAAALNELLAQFKLDEGRAEVRVAAVDARPVSSPARAIGNRIAAAFGGGSAAARQEWSEF</sequence>
<dbReference type="Pfam" id="PF00015">
    <property type="entry name" value="MCPsignal"/>
    <property type="match status" value="1"/>
</dbReference>
<dbReference type="CDD" id="cd11386">
    <property type="entry name" value="MCP_signal"/>
    <property type="match status" value="1"/>
</dbReference>
<dbReference type="CDD" id="cd06225">
    <property type="entry name" value="HAMP"/>
    <property type="match status" value="1"/>
</dbReference>
<protein>
    <submittedName>
        <fullName evidence="8">HAMP domain-containing protein</fullName>
    </submittedName>
</protein>
<feature type="domain" description="HAMP" evidence="7">
    <location>
        <begin position="209"/>
        <end position="262"/>
    </location>
</feature>
<evidence type="ECO:0000256" key="3">
    <source>
        <dbReference type="ARBA" id="ARBA00029447"/>
    </source>
</evidence>
<evidence type="ECO:0000259" key="6">
    <source>
        <dbReference type="PROSITE" id="PS50111"/>
    </source>
</evidence>
<keyword evidence="2" id="KW-0145">Chemotaxis</keyword>
<evidence type="ECO:0000256" key="5">
    <source>
        <dbReference type="SAM" id="Phobius"/>
    </source>
</evidence>
<dbReference type="PROSITE" id="PS50885">
    <property type="entry name" value="HAMP"/>
    <property type="match status" value="2"/>
</dbReference>
<keyword evidence="5" id="KW-0472">Membrane</keyword>
<dbReference type="FunFam" id="1.10.287.950:FF:000001">
    <property type="entry name" value="Methyl-accepting chemotaxis sensory transducer"/>
    <property type="match status" value="1"/>
</dbReference>
<evidence type="ECO:0000256" key="1">
    <source>
        <dbReference type="ARBA" id="ARBA00004370"/>
    </source>
</evidence>
<dbReference type="InterPro" id="IPR051310">
    <property type="entry name" value="MCP_chemotaxis"/>
</dbReference>
<evidence type="ECO:0000256" key="2">
    <source>
        <dbReference type="ARBA" id="ARBA00022500"/>
    </source>
</evidence>
<comment type="subcellular location">
    <subcellularLocation>
        <location evidence="1">Membrane</location>
    </subcellularLocation>
</comment>
<dbReference type="Proteomes" id="UP000435138">
    <property type="component" value="Unassembled WGS sequence"/>
</dbReference>
<dbReference type="InterPro" id="IPR003660">
    <property type="entry name" value="HAMP_dom"/>
</dbReference>
<keyword evidence="5" id="KW-1133">Transmembrane helix</keyword>
<dbReference type="RefSeq" id="WP_153359695.1">
    <property type="nucleotide sequence ID" value="NZ_JAYKOO010000001.1"/>
</dbReference>
<dbReference type="Gene3D" id="6.10.340.10">
    <property type="match status" value="1"/>
</dbReference>
<dbReference type="SMART" id="SM00304">
    <property type="entry name" value="HAMP"/>
    <property type="match status" value="2"/>
</dbReference>
<dbReference type="PANTHER" id="PTHR43531:SF11">
    <property type="entry name" value="METHYL-ACCEPTING CHEMOTAXIS PROTEIN 3"/>
    <property type="match status" value="1"/>
</dbReference>
<evidence type="ECO:0000259" key="7">
    <source>
        <dbReference type="PROSITE" id="PS50885"/>
    </source>
</evidence>
<keyword evidence="5" id="KW-0812">Transmembrane</keyword>
<proteinExistence type="inferred from homology"/>
<comment type="similarity">
    <text evidence="3">Belongs to the methyl-accepting chemotaxis (MCP) protein family.</text>
</comment>
<feature type="transmembrane region" description="Helical" evidence="5">
    <location>
        <begin position="190"/>
        <end position="212"/>
    </location>
</feature>
<dbReference type="GO" id="GO:0006935">
    <property type="term" value="P:chemotaxis"/>
    <property type="evidence" value="ECO:0007669"/>
    <property type="project" value="UniProtKB-KW"/>
</dbReference>
<dbReference type="InterPro" id="IPR024478">
    <property type="entry name" value="HlyB_4HB_MCP"/>
</dbReference>
<dbReference type="Pfam" id="PF00672">
    <property type="entry name" value="HAMP"/>
    <property type="match status" value="1"/>
</dbReference>
<accession>A0A6A8AIY7</accession>
<evidence type="ECO:0000313" key="9">
    <source>
        <dbReference type="Proteomes" id="UP000435138"/>
    </source>
</evidence>
<dbReference type="PANTHER" id="PTHR43531">
    <property type="entry name" value="PROTEIN ICFG"/>
    <property type="match status" value="1"/>
</dbReference>
<evidence type="ECO:0000256" key="4">
    <source>
        <dbReference type="PROSITE-ProRule" id="PRU00284"/>
    </source>
</evidence>
<keyword evidence="9" id="KW-1185">Reference proteome</keyword>
<evidence type="ECO:0000313" key="8">
    <source>
        <dbReference type="EMBL" id="MQY49690.1"/>
    </source>
</evidence>
<dbReference type="EMBL" id="WIXI01000051">
    <property type="protein sequence ID" value="MQY49690.1"/>
    <property type="molecule type" value="Genomic_DNA"/>
</dbReference>